<evidence type="ECO:0000313" key="3">
    <source>
        <dbReference type="Proteomes" id="UP000182658"/>
    </source>
</evidence>
<evidence type="ECO:0000313" key="2">
    <source>
        <dbReference type="EMBL" id="OIW25965.1"/>
    </source>
</evidence>
<evidence type="ECO:0000256" key="1">
    <source>
        <dbReference type="SAM" id="MobiDB-lite"/>
    </source>
</evidence>
<name>A0A1J7IEY0_9PEZI</name>
<dbReference type="OrthoDB" id="5407799at2759"/>
<feature type="region of interest" description="Disordered" evidence="1">
    <location>
        <begin position="129"/>
        <end position="271"/>
    </location>
</feature>
<proteinExistence type="predicted"/>
<dbReference type="AlphaFoldDB" id="A0A1J7IEY0"/>
<dbReference type="InParanoid" id="A0A1J7IEY0"/>
<feature type="compositionally biased region" description="Polar residues" evidence="1">
    <location>
        <begin position="67"/>
        <end position="77"/>
    </location>
</feature>
<dbReference type="Pfam" id="PF22586">
    <property type="entry name" value="ANCHR-like_BBOX"/>
    <property type="match status" value="1"/>
</dbReference>
<feature type="compositionally biased region" description="Basic and acidic residues" evidence="1">
    <location>
        <begin position="210"/>
        <end position="226"/>
    </location>
</feature>
<dbReference type="CDD" id="cd19817">
    <property type="entry name" value="Bbox1_ANCHR-like"/>
    <property type="match status" value="1"/>
</dbReference>
<dbReference type="InterPro" id="IPR044553">
    <property type="entry name" value="Bbox1_ANCHR"/>
</dbReference>
<dbReference type="EMBL" id="KV875101">
    <property type="protein sequence ID" value="OIW25965.1"/>
    <property type="molecule type" value="Genomic_DNA"/>
</dbReference>
<accession>A0A1J7IEY0</accession>
<dbReference type="PANTHER" id="PTHR46603">
    <property type="entry name" value="ABSCISSION/NOCUT CHECKPOINT REGULATOR"/>
    <property type="match status" value="1"/>
</dbReference>
<dbReference type="SUPFAM" id="SSF57845">
    <property type="entry name" value="B-box zinc-binding domain"/>
    <property type="match status" value="1"/>
</dbReference>
<dbReference type="PANTHER" id="PTHR46603:SF1">
    <property type="entry name" value="ABSCISSION_NOCUT CHECKPOINT REGULATOR"/>
    <property type="match status" value="1"/>
</dbReference>
<dbReference type="STRING" id="1408157.A0A1J7IEY0"/>
<protein>
    <recommendedName>
        <fullName evidence="4">Abscission/NoCut checkpoint regulator</fullName>
    </recommendedName>
</protein>
<gene>
    <name evidence="2" type="ORF">CONLIGDRAFT_513435</name>
</gene>
<keyword evidence="3" id="KW-1185">Reference proteome</keyword>
<feature type="region of interest" description="Disordered" evidence="1">
    <location>
        <begin position="32"/>
        <end position="116"/>
    </location>
</feature>
<evidence type="ECO:0008006" key="4">
    <source>
        <dbReference type="Google" id="ProtNLM"/>
    </source>
</evidence>
<dbReference type="Proteomes" id="UP000182658">
    <property type="component" value="Unassembled WGS sequence"/>
</dbReference>
<sequence>MADDRSLLDRLNALKPTSVSLDKEEPKLALSALSTAEPTSKEDALSARLRTLRNASASPRSPPHESGTLSPGPQAQPQLARDIPASPLSKSQLPLRPPGEPADDENADIDPLFHTDDSTLDEFLESLNLEDDVSLDQPPPLTFDPKDEAKKVAALLEELGKPATDPSRHDRDGKDDDDSDGEEMSAQVKKVLSRALDEAELDRSLSAQEPGHDDAQHAAADSKQEADIPGPSPPQDPTSKSDDTDPFSLPTVPSQLADPIPSSTSQGGPADFESSIAARMAALKGVSYGTSDTDAFGLPQAPSFNPDERAEPRPSFAGRLHGGYTDEDQKTWCVVCLEDATIKCIGCDDDVYCGRCWRDMHVGPRAGYDERGHQWVKFERRRW</sequence>
<organism evidence="2 3">
    <name type="scientific">Coniochaeta ligniaria NRRL 30616</name>
    <dbReference type="NCBI Taxonomy" id="1408157"/>
    <lineage>
        <taxon>Eukaryota</taxon>
        <taxon>Fungi</taxon>
        <taxon>Dikarya</taxon>
        <taxon>Ascomycota</taxon>
        <taxon>Pezizomycotina</taxon>
        <taxon>Sordariomycetes</taxon>
        <taxon>Sordariomycetidae</taxon>
        <taxon>Coniochaetales</taxon>
        <taxon>Coniochaetaceae</taxon>
        <taxon>Coniochaeta</taxon>
    </lineage>
</organism>
<reference evidence="2 3" key="1">
    <citation type="submission" date="2016-10" db="EMBL/GenBank/DDBJ databases">
        <title>Draft genome sequence of Coniochaeta ligniaria NRRL30616, a lignocellulolytic fungus for bioabatement of inhibitors in plant biomass hydrolysates.</title>
        <authorList>
            <consortium name="DOE Joint Genome Institute"/>
            <person name="Jimenez D.J."/>
            <person name="Hector R.E."/>
            <person name="Riley R."/>
            <person name="Sun H."/>
            <person name="Grigoriev I.V."/>
            <person name="Van Elsas J.D."/>
            <person name="Nichols N.N."/>
        </authorList>
    </citation>
    <scope>NUCLEOTIDE SEQUENCE [LARGE SCALE GENOMIC DNA]</scope>
    <source>
        <strain evidence="2 3">NRRL 30616</strain>
    </source>
</reference>